<gene>
    <name evidence="4" type="ORF">KDI_05540</name>
</gene>
<dbReference type="SUPFAM" id="SSF53448">
    <property type="entry name" value="Nucleotide-diphospho-sugar transferases"/>
    <property type="match status" value="1"/>
</dbReference>
<evidence type="ECO:0000256" key="2">
    <source>
        <dbReference type="ARBA" id="ARBA00022676"/>
    </source>
</evidence>
<reference evidence="4 5" key="1">
    <citation type="submission" date="2019-01" db="EMBL/GenBank/DDBJ databases">
        <title>Draft genome sequence of Dictyobacter sp. Uno17.</title>
        <authorList>
            <person name="Wang C.M."/>
            <person name="Zheng Y."/>
            <person name="Sakai Y."/>
            <person name="Abe K."/>
            <person name="Yokota A."/>
            <person name="Yabe S."/>
        </authorList>
    </citation>
    <scope>NUCLEOTIDE SEQUENCE [LARGE SCALE GENOMIC DNA]</scope>
    <source>
        <strain evidence="4 5">Uno17</strain>
    </source>
</reference>
<keyword evidence="3" id="KW-0808">Transferase</keyword>
<evidence type="ECO:0000256" key="3">
    <source>
        <dbReference type="ARBA" id="ARBA00022679"/>
    </source>
</evidence>
<accession>A0A5A5T6A7</accession>
<dbReference type="RefSeq" id="WP_172631814.1">
    <property type="nucleotide sequence ID" value="NZ_BIXY01000004.1"/>
</dbReference>
<dbReference type="GO" id="GO:0016757">
    <property type="term" value="F:glycosyltransferase activity"/>
    <property type="evidence" value="ECO:0007669"/>
    <property type="project" value="UniProtKB-KW"/>
</dbReference>
<dbReference type="Proteomes" id="UP000322530">
    <property type="component" value="Unassembled WGS sequence"/>
</dbReference>
<protein>
    <recommendedName>
        <fullName evidence="6">Glycosyltransferase 2-like domain-containing protein</fullName>
    </recommendedName>
</protein>
<keyword evidence="5" id="KW-1185">Reference proteome</keyword>
<evidence type="ECO:0000256" key="1">
    <source>
        <dbReference type="ARBA" id="ARBA00006739"/>
    </source>
</evidence>
<evidence type="ECO:0000313" key="5">
    <source>
        <dbReference type="Proteomes" id="UP000322530"/>
    </source>
</evidence>
<dbReference type="InterPro" id="IPR029044">
    <property type="entry name" value="Nucleotide-diphossugar_trans"/>
</dbReference>
<organism evidence="4 5">
    <name type="scientific">Dictyobacter arantiisoli</name>
    <dbReference type="NCBI Taxonomy" id="2014874"/>
    <lineage>
        <taxon>Bacteria</taxon>
        <taxon>Bacillati</taxon>
        <taxon>Chloroflexota</taxon>
        <taxon>Ktedonobacteria</taxon>
        <taxon>Ktedonobacterales</taxon>
        <taxon>Dictyobacteraceae</taxon>
        <taxon>Dictyobacter</taxon>
    </lineage>
</organism>
<dbReference type="PANTHER" id="PTHR43630">
    <property type="entry name" value="POLY-BETA-1,6-N-ACETYL-D-GLUCOSAMINE SYNTHASE"/>
    <property type="match status" value="1"/>
</dbReference>
<dbReference type="Gene3D" id="3.90.550.10">
    <property type="entry name" value="Spore Coat Polysaccharide Biosynthesis Protein SpsA, Chain A"/>
    <property type="match status" value="1"/>
</dbReference>
<comment type="caution">
    <text evidence="4">The sequence shown here is derived from an EMBL/GenBank/DDBJ whole genome shotgun (WGS) entry which is preliminary data.</text>
</comment>
<evidence type="ECO:0000313" key="4">
    <source>
        <dbReference type="EMBL" id="GCF06990.1"/>
    </source>
</evidence>
<evidence type="ECO:0008006" key="6">
    <source>
        <dbReference type="Google" id="ProtNLM"/>
    </source>
</evidence>
<comment type="similarity">
    <text evidence="1">Belongs to the glycosyltransferase 2 family.</text>
</comment>
<proteinExistence type="inferred from homology"/>
<dbReference type="EMBL" id="BIXY01000004">
    <property type="protein sequence ID" value="GCF06990.1"/>
    <property type="molecule type" value="Genomic_DNA"/>
</dbReference>
<name>A0A5A5T6A7_9CHLR</name>
<dbReference type="PANTHER" id="PTHR43630:SF1">
    <property type="entry name" value="POLY-BETA-1,6-N-ACETYL-D-GLUCOSAMINE SYNTHASE"/>
    <property type="match status" value="1"/>
</dbReference>
<dbReference type="Pfam" id="PF13641">
    <property type="entry name" value="Glyco_tranf_2_3"/>
    <property type="match status" value="1"/>
</dbReference>
<keyword evidence="2" id="KW-0328">Glycosyltransferase</keyword>
<dbReference type="AlphaFoldDB" id="A0A5A5T6A7"/>
<sequence length="304" mass="34768">MISCILTAYQEPRTVGVSIKALLEQDWPEAYEILVVCPDTETATVVRIFTECYPQVRQLIDTGEGKPAALNLALKHIRGHICVFSDGDVLVQENAIAELLAPFEQPECGAVTGRPISANPRTSCFGYWSHLLTDAGAHYIRTRNAQQRRYLDCSGYLYAARSFLLTAMPLETLADDAYISQLVWQQGYVLAYAPEARVAVRYPTTYKDWLLQKVRSSAGAAMTPPPLHPNDQRYVRPPEHMRSFQREALTGLYSALTYAQSWHEQWWTCCLLIARIHLWLCVWLELHIKHRSRQDIWQRVETTK</sequence>